<dbReference type="RefSeq" id="WP_101621682.1">
    <property type="nucleotide sequence ID" value="NZ_NMWT01000003.1"/>
</dbReference>
<feature type="region of interest" description="Disordered" evidence="9">
    <location>
        <begin position="437"/>
        <end position="459"/>
    </location>
</feature>
<evidence type="ECO:0000313" key="13">
    <source>
        <dbReference type="Proteomes" id="UP000235034"/>
    </source>
</evidence>
<dbReference type="PANTHER" id="PTHR24421">
    <property type="entry name" value="NITRATE/NITRITE SENSOR PROTEIN NARX-RELATED"/>
    <property type="match status" value="1"/>
</dbReference>
<dbReference type="InterPro" id="IPR036890">
    <property type="entry name" value="HATPase_C_sf"/>
</dbReference>
<dbReference type="SUPFAM" id="SSF55874">
    <property type="entry name" value="ATPase domain of HSP90 chaperone/DNA topoisomerase II/histidine kinase"/>
    <property type="match status" value="1"/>
</dbReference>
<dbReference type="Proteomes" id="UP000235034">
    <property type="component" value="Unassembled WGS sequence"/>
</dbReference>
<reference evidence="12 13" key="1">
    <citation type="submission" date="2017-07" db="EMBL/GenBank/DDBJ databases">
        <title>Bifidobacterium novel species.</title>
        <authorList>
            <person name="Lugli G.A."/>
            <person name="Milani C."/>
            <person name="Duranti S."/>
            <person name="Mangifesta M."/>
        </authorList>
    </citation>
    <scope>NUCLEOTIDE SEQUENCE [LARGE SCALE GENOMIC DNA]</scope>
    <source>
        <strain evidence="12 13">77</strain>
    </source>
</reference>
<keyword evidence="5" id="KW-0547">Nucleotide-binding</keyword>
<comment type="caution">
    <text evidence="12">The sequence shown here is derived from an EMBL/GenBank/DDBJ whole genome shotgun (WGS) entry which is preliminary data.</text>
</comment>
<accession>A0A2N5J5Q3</accession>
<protein>
    <recommendedName>
        <fullName evidence="2">histidine kinase</fullName>
        <ecNumber evidence="2">2.7.13.3</ecNumber>
    </recommendedName>
</protein>
<dbReference type="GO" id="GO:0016020">
    <property type="term" value="C:membrane"/>
    <property type="evidence" value="ECO:0007669"/>
    <property type="project" value="InterPro"/>
</dbReference>
<evidence type="ECO:0000256" key="6">
    <source>
        <dbReference type="ARBA" id="ARBA00022777"/>
    </source>
</evidence>
<dbReference type="Gene3D" id="3.30.565.10">
    <property type="entry name" value="Histidine kinase-like ATPase, C-terminal domain"/>
    <property type="match status" value="1"/>
</dbReference>
<dbReference type="InterPro" id="IPR050482">
    <property type="entry name" value="Sensor_HK_TwoCompSys"/>
</dbReference>
<feature type="domain" description="Signal transduction histidine kinase subgroup 3 dimerisation and phosphoacceptor" evidence="11">
    <location>
        <begin position="220"/>
        <end position="285"/>
    </location>
</feature>
<dbReference type="Gene3D" id="1.20.5.1930">
    <property type="match status" value="1"/>
</dbReference>
<evidence type="ECO:0000259" key="11">
    <source>
        <dbReference type="Pfam" id="PF07730"/>
    </source>
</evidence>
<evidence type="ECO:0000256" key="4">
    <source>
        <dbReference type="ARBA" id="ARBA00022679"/>
    </source>
</evidence>
<evidence type="ECO:0000256" key="9">
    <source>
        <dbReference type="SAM" id="MobiDB-lite"/>
    </source>
</evidence>
<keyword evidence="13" id="KW-1185">Reference proteome</keyword>
<keyword evidence="6 12" id="KW-0418">Kinase</keyword>
<dbReference type="AlphaFoldDB" id="A0A2N5J5Q3"/>
<keyword evidence="10" id="KW-0472">Membrane</keyword>
<keyword evidence="4" id="KW-0808">Transferase</keyword>
<keyword evidence="3" id="KW-0597">Phosphoprotein</keyword>
<keyword evidence="10" id="KW-1133">Transmembrane helix</keyword>
<dbReference type="OrthoDB" id="227596at2"/>
<keyword evidence="8" id="KW-0902">Two-component regulatory system</keyword>
<dbReference type="GO" id="GO:0005524">
    <property type="term" value="F:ATP binding"/>
    <property type="evidence" value="ECO:0007669"/>
    <property type="project" value="UniProtKB-KW"/>
</dbReference>
<dbReference type="PANTHER" id="PTHR24421:SF10">
    <property type="entry name" value="NITRATE_NITRITE SENSOR PROTEIN NARQ"/>
    <property type="match status" value="1"/>
</dbReference>
<dbReference type="GO" id="GO:0000155">
    <property type="term" value="F:phosphorelay sensor kinase activity"/>
    <property type="evidence" value="ECO:0007669"/>
    <property type="project" value="InterPro"/>
</dbReference>
<dbReference type="Pfam" id="PF07730">
    <property type="entry name" value="HisKA_3"/>
    <property type="match status" value="1"/>
</dbReference>
<name>A0A2N5J5Q3_9BIFI</name>
<sequence length="459" mass="48550">MRTMIGKGLLLALCLTFAPVARVAVDAALVTAMLMAVIVSGLSEWLSGRRAAFLPATVFCLVAVVAGDCRLFLPLVAFDMARIPITGRRGVVLGIPATGKRGTGNGRGTPTISGYPNHTNRSGLLSHLMPAVVRWLWIVPLVPMMVEAHAGGDVVPVALTAVATCVGFLMGADSRDVPSLRKALRRTEDRLRESARSSRLRIADLDEERAQSVRMATLGERTRIARDIHDNVGHLLTRAIMQAQAGRAVAEATGDTVAAQGFGALGTTLDDAMTMVRRSVHDLEDDGTDFAAQIEDAARPFAVSAGAFGDTGPERGLEVRLENDIDAAPAPVSRCLATVIRESLANVAHHSMACEARVTLRDFPAFWQLVVIDSGPAVPSDDDANPAGAPPHGMGIADIGSRVRALGGTAYCGPYDGGWRVFVSIPKARWIADDVARKASDTGTRGDQRIQEDLGKAGA</sequence>
<evidence type="ECO:0000256" key="2">
    <source>
        <dbReference type="ARBA" id="ARBA00012438"/>
    </source>
</evidence>
<dbReference type="GO" id="GO:0046983">
    <property type="term" value="F:protein dimerization activity"/>
    <property type="evidence" value="ECO:0007669"/>
    <property type="project" value="InterPro"/>
</dbReference>
<evidence type="ECO:0000256" key="8">
    <source>
        <dbReference type="ARBA" id="ARBA00023012"/>
    </source>
</evidence>
<dbReference type="InterPro" id="IPR011712">
    <property type="entry name" value="Sig_transdc_His_kin_sub3_dim/P"/>
</dbReference>
<keyword evidence="7" id="KW-0067">ATP-binding</keyword>
<proteinExistence type="predicted"/>
<comment type="catalytic activity">
    <reaction evidence="1">
        <text>ATP + protein L-histidine = ADP + protein N-phospho-L-histidine.</text>
        <dbReference type="EC" id="2.7.13.3"/>
    </reaction>
</comment>
<dbReference type="EC" id="2.7.13.3" evidence="2"/>
<evidence type="ECO:0000313" key="12">
    <source>
        <dbReference type="EMBL" id="PLS29536.1"/>
    </source>
</evidence>
<dbReference type="EMBL" id="NMWT01000003">
    <property type="protein sequence ID" value="PLS29536.1"/>
    <property type="molecule type" value="Genomic_DNA"/>
</dbReference>
<organism evidence="12 13">
    <name type="scientific">Bifidobacterium parmae</name>
    <dbReference type="NCBI Taxonomy" id="361854"/>
    <lineage>
        <taxon>Bacteria</taxon>
        <taxon>Bacillati</taxon>
        <taxon>Actinomycetota</taxon>
        <taxon>Actinomycetes</taxon>
        <taxon>Bifidobacteriales</taxon>
        <taxon>Bifidobacteriaceae</taxon>
        <taxon>Bifidobacterium</taxon>
    </lineage>
</organism>
<evidence type="ECO:0000256" key="3">
    <source>
        <dbReference type="ARBA" id="ARBA00022553"/>
    </source>
</evidence>
<evidence type="ECO:0000256" key="10">
    <source>
        <dbReference type="SAM" id="Phobius"/>
    </source>
</evidence>
<evidence type="ECO:0000256" key="1">
    <source>
        <dbReference type="ARBA" id="ARBA00000085"/>
    </source>
</evidence>
<evidence type="ECO:0000256" key="7">
    <source>
        <dbReference type="ARBA" id="ARBA00022840"/>
    </source>
</evidence>
<evidence type="ECO:0000256" key="5">
    <source>
        <dbReference type="ARBA" id="ARBA00022741"/>
    </source>
</evidence>
<gene>
    <name evidence="12" type="ORF">Uis4E_0410</name>
</gene>
<keyword evidence="10" id="KW-0812">Transmembrane</keyword>
<feature type="transmembrane region" description="Helical" evidence="10">
    <location>
        <begin position="51"/>
        <end position="73"/>
    </location>
</feature>